<evidence type="ECO:0000256" key="1">
    <source>
        <dbReference type="SAM" id="MobiDB-lite"/>
    </source>
</evidence>
<evidence type="ECO:0000313" key="2">
    <source>
        <dbReference type="EMBL" id="MBA5223116.1"/>
    </source>
</evidence>
<dbReference type="AlphaFoldDB" id="A0A7W2DUF6"/>
<dbReference type="RefSeq" id="WP_191853280.1">
    <property type="nucleotide sequence ID" value="NZ_CP108339.1"/>
</dbReference>
<reference evidence="2 3" key="1">
    <citation type="submission" date="2020-07" db="EMBL/GenBank/DDBJ databases">
        <title>Differential regulation of undecylprodigiosin biosynthesis in the yeast-scavenging Streptomyces strain MBK6.</title>
        <authorList>
            <person name="Baral B."/>
            <person name="Siitonen V."/>
            <person name="Laughlin M."/>
            <person name="Yamada K."/>
            <person name="Ilomaeki M."/>
            <person name="Metsae-Ketelae M."/>
            <person name="Niemi J."/>
        </authorList>
    </citation>
    <scope>NUCLEOTIDE SEQUENCE [LARGE SCALE GENOMIC DNA]</scope>
    <source>
        <strain evidence="2 3">MBK6</strain>
    </source>
</reference>
<gene>
    <name evidence="2" type="ORF">H1X69_17060</name>
</gene>
<name>A0A7W2DUF6_9ACTN</name>
<protein>
    <submittedName>
        <fullName evidence="2">Uncharacterized protein</fullName>
    </submittedName>
</protein>
<accession>A0A7W2DUF6</accession>
<dbReference type="EMBL" id="JACERG010000011">
    <property type="protein sequence ID" value="MBA5223116.1"/>
    <property type="molecule type" value="Genomic_DNA"/>
</dbReference>
<sequence length="157" mass="17133">MNMQEAADRADALLAATVDAIKPPVEWSHGISTELSCSVSRRVAVTTVISTERVGSFLGVVERYWEKQGFTHRGSNNSKSSPATYFVTPDKFQIRLRFGYQGQAQFEVTTPCVEKSAVAAPKHRDGAPEYDGSQPPAPSAKSEFWSANTPVPESPSR</sequence>
<organism evidence="2 3">
    <name type="scientific">Streptomyces griseoaurantiacus</name>
    <dbReference type="NCBI Taxonomy" id="68213"/>
    <lineage>
        <taxon>Bacteria</taxon>
        <taxon>Bacillati</taxon>
        <taxon>Actinomycetota</taxon>
        <taxon>Actinomycetes</taxon>
        <taxon>Kitasatosporales</taxon>
        <taxon>Streptomycetaceae</taxon>
        <taxon>Streptomyces</taxon>
        <taxon>Streptomyces aurantiacus group</taxon>
    </lineage>
</organism>
<comment type="caution">
    <text evidence="2">The sequence shown here is derived from an EMBL/GenBank/DDBJ whole genome shotgun (WGS) entry which is preliminary data.</text>
</comment>
<evidence type="ECO:0000313" key="3">
    <source>
        <dbReference type="Proteomes" id="UP000587608"/>
    </source>
</evidence>
<proteinExistence type="predicted"/>
<feature type="region of interest" description="Disordered" evidence="1">
    <location>
        <begin position="117"/>
        <end position="157"/>
    </location>
</feature>
<dbReference type="Proteomes" id="UP000587608">
    <property type="component" value="Unassembled WGS sequence"/>
</dbReference>
<feature type="compositionally biased region" description="Polar residues" evidence="1">
    <location>
        <begin position="145"/>
        <end position="157"/>
    </location>
</feature>